<dbReference type="AlphaFoldDB" id="A0A8B8GE28"/>
<dbReference type="GO" id="GO:0000786">
    <property type="term" value="C:nucleosome"/>
    <property type="evidence" value="ECO:0007669"/>
    <property type="project" value="InterPro"/>
</dbReference>
<sequence length="145" mass="15359">MTDIAVVTSTPAPVVAKTSPKKMVTAKAKPAASSHPNTAIMVIAAVKELKGKKDSSLQGIKKFMAANYKVDSTKLAPFIRKFLKAPVAKGLLVQTNGSGASSHFKMATETIKSVPKKKIVAKKPAAKKAPVAAAKKKVRKKFTFL</sequence>
<evidence type="ECO:0000256" key="7">
    <source>
        <dbReference type="RuleBase" id="RU003894"/>
    </source>
</evidence>
<evidence type="ECO:0000313" key="9">
    <source>
        <dbReference type="Proteomes" id="UP000694846"/>
    </source>
</evidence>
<evidence type="ECO:0000256" key="6">
    <source>
        <dbReference type="ARBA" id="ARBA00023242"/>
    </source>
</evidence>
<dbReference type="Gene3D" id="1.10.10.10">
    <property type="entry name" value="Winged helix-like DNA-binding domain superfamily/Winged helix DNA-binding domain"/>
    <property type="match status" value="1"/>
</dbReference>
<keyword evidence="9" id="KW-1185">Reference proteome</keyword>
<gene>
    <name evidence="10" type="primary">LOC112691148</name>
</gene>
<keyword evidence="6 7" id="KW-0539">Nucleus</keyword>
<dbReference type="CDD" id="cd00073">
    <property type="entry name" value="H15"/>
    <property type="match status" value="1"/>
</dbReference>
<accession>A0A8B8GE28</accession>
<dbReference type="InterPro" id="IPR005819">
    <property type="entry name" value="H1/H5"/>
</dbReference>
<keyword evidence="4 7" id="KW-0158">Chromosome</keyword>
<dbReference type="InterPro" id="IPR036388">
    <property type="entry name" value="WH-like_DNA-bd_sf"/>
</dbReference>
<name>A0A8B8GE28_9HEMI</name>
<evidence type="ECO:0000256" key="3">
    <source>
        <dbReference type="ARBA" id="ARBA00004286"/>
    </source>
</evidence>
<organism evidence="9 10">
    <name type="scientific">Sipha flava</name>
    <name type="common">yellow sugarcane aphid</name>
    <dbReference type="NCBI Taxonomy" id="143950"/>
    <lineage>
        <taxon>Eukaryota</taxon>
        <taxon>Metazoa</taxon>
        <taxon>Ecdysozoa</taxon>
        <taxon>Arthropoda</taxon>
        <taxon>Hexapoda</taxon>
        <taxon>Insecta</taxon>
        <taxon>Pterygota</taxon>
        <taxon>Neoptera</taxon>
        <taxon>Paraneoptera</taxon>
        <taxon>Hemiptera</taxon>
        <taxon>Sternorrhyncha</taxon>
        <taxon>Aphidomorpha</taxon>
        <taxon>Aphidoidea</taxon>
        <taxon>Aphididae</taxon>
        <taxon>Sipha</taxon>
    </lineage>
</organism>
<dbReference type="SMART" id="SM00526">
    <property type="entry name" value="H15"/>
    <property type="match status" value="1"/>
</dbReference>
<reference evidence="10" key="1">
    <citation type="submission" date="2025-08" db="UniProtKB">
        <authorList>
            <consortium name="RefSeq"/>
        </authorList>
    </citation>
    <scope>IDENTIFICATION</scope>
    <source>
        <tissue evidence="10">Whole body</tissue>
    </source>
</reference>
<protein>
    <submittedName>
        <fullName evidence="10">Histone H1A, sperm-like</fullName>
    </submittedName>
</protein>
<dbReference type="SUPFAM" id="SSF46785">
    <property type="entry name" value="Winged helix' DNA-binding domain"/>
    <property type="match status" value="1"/>
</dbReference>
<dbReference type="OrthoDB" id="10069608at2759"/>
<dbReference type="GO" id="GO:0006334">
    <property type="term" value="P:nucleosome assembly"/>
    <property type="evidence" value="ECO:0007669"/>
    <property type="project" value="InterPro"/>
</dbReference>
<dbReference type="Proteomes" id="UP000694846">
    <property type="component" value="Unplaced"/>
</dbReference>
<dbReference type="RefSeq" id="XP_025421085.1">
    <property type="nucleotide sequence ID" value="XM_025565300.1"/>
</dbReference>
<dbReference type="InterPro" id="IPR005818">
    <property type="entry name" value="Histone_H1/H5_H15"/>
</dbReference>
<dbReference type="GeneID" id="112691148"/>
<proteinExistence type="inferred from homology"/>
<comment type="subcellular location">
    <subcellularLocation>
        <location evidence="3">Chromosome</location>
    </subcellularLocation>
    <subcellularLocation>
        <location evidence="2 7">Nucleus</location>
    </subcellularLocation>
</comment>
<comment type="function">
    <text evidence="1">Histones H1 are necessary for the condensation of nucleosome chains into higher-order structures.</text>
</comment>
<dbReference type="GO" id="GO:0030527">
    <property type="term" value="F:structural constituent of chromatin"/>
    <property type="evidence" value="ECO:0007669"/>
    <property type="project" value="InterPro"/>
</dbReference>
<keyword evidence="5 7" id="KW-0238">DNA-binding</keyword>
<dbReference type="GO" id="GO:0005634">
    <property type="term" value="C:nucleus"/>
    <property type="evidence" value="ECO:0007669"/>
    <property type="project" value="UniProtKB-SubCell"/>
</dbReference>
<evidence type="ECO:0000256" key="4">
    <source>
        <dbReference type="ARBA" id="ARBA00022454"/>
    </source>
</evidence>
<dbReference type="PROSITE" id="PS51504">
    <property type="entry name" value="H15"/>
    <property type="match status" value="1"/>
</dbReference>
<comment type="similarity">
    <text evidence="7">Belongs to the histone H1/H5 family.</text>
</comment>
<dbReference type="FunFam" id="1.10.10.10:FF:000140">
    <property type="entry name" value="Histone H1.0"/>
    <property type="match status" value="1"/>
</dbReference>
<dbReference type="Pfam" id="PF00538">
    <property type="entry name" value="Linker_histone"/>
    <property type="match status" value="1"/>
</dbReference>
<dbReference type="GO" id="GO:0003677">
    <property type="term" value="F:DNA binding"/>
    <property type="evidence" value="ECO:0007669"/>
    <property type="project" value="UniProtKB-KW"/>
</dbReference>
<evidence type="ECO:0000256" key="5">
    <source>
        <dbReference type="ARBA" id="ARBA00023125"/>
    </source>
</evidence>
<evidence type="ECO:0000256" key="2">
    <source>
        <dbReference type="ARBA" id="ARBA00004123"/>
    </source>
</evidence>
<dbReference type="InterPro" id="IPR036390">
    <property type="entry name" value="WH_DNA-bd_sf"/>
</dbReference>
<feature type="domain" description="H15" evidence="8">
    <location>
        <begin position="34"/>
        <end position="108"/>
    </location>
</feature>
<evidence type="ECO:0000259" key="8">
    <source>
        <dbReference type="PROSITE" id="PS51504"/>
    </source>
</evidence>
<evidence type="ECO:0000313" key="10">
    <source>
        <dbReference type="RefSeq" id="XP_025421085.1"/>
    </source>
</evidence>
<dbReference type="PRINTS" id="PR00624">
    <property type="entry name" value="HISTONEH5"/>
</dbReference>
<evidence type="ECO:0000256" key="1">
    <source>
        <dbReference type="ARBA" id="ARBA00002809"/>
    </source>
</evidence>